<dbReference type="OMA" id="FECTDEK"/>
<dbReference type="FunFam" id="1.25.40.10:FF:000073">
    <property type="entry name" value="Pentatricopeptide repeat-containing protein chloroplastic"/>
    <property type="match status" value="1"/>
</dbReference>
<reference evidence="5" key="1">
    <citation type="submission" date="2021-01" db="UniProtKB">
        <authorList>
            <consortium name="EnsemblPlants"/>
        </authorList>
    </citation>
    <scope>IDENTIFICATION</scope>
</reference>
<dbReference type="GO" id="GO:0003729">
    <property type="term" value="F:mRNA binding"/>
    <property type="evidence" value="ECO:0007669"/>
    <property type="project" value="UniProtKB-ARBA"/>
</dbReference>
<dbReference type="Gramene" id="Kaladp1319s0014.1.v1.1">
    <property type="protein sequence ID" value="Kaladp1319s0014.1.v1.1.CDS.1"/>
    <property type="gene ID" value="Kaladp1319s0014.v1.1"/>
</dbReference>
<dbReference type="FunFam" id="1.25.40.10:FF:000090">
    <property type="entry name" value="Pentatricopeptide repeat-containing protein, chloroplastic"/>
    <property type="match status" value="1"/>
</dbReference>
<feature type="repeat" description="PPR" evidence="3">
    <location>
        <begin position="587"/>
        <end position="621"/>
    </location>
</feature>
<dbReference type="Pfam" id="PF13812">
    <property type="entry name" value="PPR_3"/>
    <property type="match status" value="1"/>
</dbReference>
<feature type="repeat" description="PPR" evidence="3">
    <location>
        <begin position="236"/>
        <end position="270"/>
    </location>
</feature>
<feature type="repeat" description="PPR" evidence="3">
    <location>
        <begin position="442"/>
        <end position="476"/>
    </location>
</feature>
<dbReference type="InterPro" id="IPR032867">
    <property type="entry name" value="DYW_dom"/>
</dbReference>
<dbReference type="Proteomes" id="UP000594263">
    <property type="component" value="Unplaced"/>
</dbReference>
<dbReference type="NCBIfam" id="TIGR00756">
    <property type="entry name" value="PPR"/>
    <property type="match status" value="8"/>
</dbReference>
<evidence type="ECO:0000256" key="1">
    <source>
        <dbReference type="ARBA" id="ARBA00006643"/>
    </source>
</evidence>
<dbReference type="PROSITE" id="PS51375">
    <property type="entry name" value="PPR"/>
    <property type="match status" value="9"/>
</dbReference>
<organism evidence="5 6">
    <name type="scientific">Kalanchoe fedtschenkoi</name>
    <name type="common">Lavender scallops</name>
    <name type="synonym">South American air plant</name>
    <dbReference type="NCBI Taxonomy" id="63787"/>
    <lineage>
        <taxon>Eukaryota</taxon>
        <taxon>Viridiplantae</taxon>
        <taxon>Streptophyta</taxon>
        <taxon>Embryophyta</taxon>
        <taxon>Tracheophyta</taxon>
        <taxon>Spermatophyta</taxon>
        <taxon>Magnoliopsida</taxon>
        <taxon>eudicotyledons</taxon>
        <taxon>Gunneridae</taxon>
        <taxon>Pentapetalae</taxon>
        <taxon>Saxifragales</taxon>
        <taxon>Crassulaceae</taxon>
        <taxon>Kalanchoe</taxon>
    </lineage>
</organism>
<feature type="repeat" description="PPR" evidence="3">
    <location>
        <begin position="135"/>
        <end position="169"/>
    </location>
</feature>
<evidence type="ECO:0000256" key="2">
    <source>
        <dbReference type="ARBA" id="ARBA00022737"/>
    </source>
</evidence>
<dbReference type="Pfam" id="PF13041">
    <property type="entry name" value="PPR_2"/>
    <property type="match status" value="3"/>
</dbReference>
<feature type="repeat" description="PPR" evidence="3">
    <location>
        <begin position="271"/>
        <end position="305"/>
    </location>
</feature>
<evidence type="ECO:0000313" key="6">
    <source>
        <dbReference type="Proteomes" id="UP000594263"/>
    </source>
</evidence>
<keyword evidence="2" id="KW-0677">Repeat</keyword>
<feature type="repeat" description="PPR" evidence="3">
    <location>
        <begin position="306"/>
        <end position="340"/>
    </location>
</feature>
<feature type="repeat" description="PPR" evidence="3">
    <location>
        <begin position="724"/>
        <end position="758"/>
    </location>
</feature>
<proteinExistence type="inferred from homology"/>
<dbReference type="FunFam" id="1.25.40.10:FF:000285">
    <property type="entry name" value="Pentatricopeptide repeat-containing protein, chloroplastic"/>
    <property type="match status" value="1"/>
</dbReference>
<dbReference type="Pfam" id="PF14432">
    <property type="entry name" value="DYW_deaminase"/>
    <property type="match status" value="1"/>
</dbReference>
<dbReference type="GO" id="GO:0008270">
    <property type="term" value="F:zinc ion binding"/>
    <property type="evidence" value="ECO:0007669"/>
    <property type="project" value="InterPro"/>
</dbReference>
<dbReference type="InterPro" id="IPR046960">
    <property type="entry name" value="PPR_At4g14850-like_plant"/>
</dbReference>
<protein>
    <recommendedName>
        <fullName evidence="4">DYW domain-containing protein</fullName>
    </recommendedName>
</protein>
<dbReference type="Pfam" id="PF01535">
    <property type="entry name" value="PPR"/>
    <property type="match status" value="5"/>
</dbReference>
<dbReference type="InterPro" id="IPR046848">
    <property type="entry name" value="E_motif"/>
</dbReference>
<dbReference type="Pfam" id="PF20431">
    <property type="entry name" value="E_motif"/>
    <property type="match status" value="1"/>
</dbReference>
<comment type="similarity">
    <text evidence="1">Belongs to the PPR family. PCMP-H subfamily.</text>
</comment>
<feature type="domain" description="DYW" evidence="4">
    <location>
        <begin position="915"/>
        <end position="995"/>
    </location>
</feature>
<dbReference type="PANTHER" id="PTHR47926:SF421">
    <property type="entry name" value="DYW DOMAIN-CONTAINING PROTEIN"/>
    <property type="match status" value="1"/>
</dbReference>
<evidence type="ECO:0000313" key="5">
    <source>
        <dbReference type="EnsemblPlants" id="Kaladp1319s0014.1.v1.1.CDS.1"/>
    </source>
</evidence>
<dbReference type="InterPro" id="IPR002885">
    <property type="entry name" value="PPR_rpt"/>
</dbReference>
<feature type="repeat" description="PPR" evidence="3">
    <location>
        <begin position="407"/>
        <end position="441"/>
    </location>
</feature>
<dbReference type="InterPro" id="IPR011990">
    <property type="entry name" value="TPR-like_helical_dom_sf"/>
</dbReference>
<feature type="repeat" description="PPR" evidence="3">
    <location>
        <begin position="689"/>
        <end position="723"/>
    </location>
</feature>
<dbReference type="PANTHER" id="PTHR47926">
    <property type="entry name" value="PENTATRICOPEPTIDE REPEAT-CONTAINING PROTEIN"/>
    <property type="match status" value="1"/>
</dbReference>
<name>A0A7N0VNJ9_KALFE</name>
<evidence type="ECO:0000256" key="3">
    <source>
        <dbReference type="PROSITE-ProRule" id="PRU00708"/>
    </source>
</evidence>
<dbReference type="AlphaFoldDB" id="A0A7N0VNJ9"/>
<dbReference type="GO" id="GO:0009451">
    <property type="term" value="P:RNA modification"/>
    <property type="evidence" value="ECO:0007669"/>
    <property type="project" value="InterPro"/>
</dbReference>
<dbReference type="Gene3D" id="1.25.40.10">
    <property type="entry name" value="Tetratricopeptide repeat domain"/>
    <property type="match status" value="6"/>
</dbReference>
<dbReference type="SUPFAM" id="SSF48452">
    <property type="entry name" value="TPR-like"/>
    <property type="match status" value="1"/>
</dbReference>
<accession>A0A7N0VNJ9</accession>
<evidence type="ECO:0000259" key="4">
    <source>
        <dbReference type="Pfam" id="PF14432"/>
    </source>
</evidence>
<dbReference type="EnsemblPlants" id="Kaladp1319s0014.1.v1.1">
    <property type="protein sequence ID" value="Kaladp1319s0014.1.v1.1.CDS.1"/>
    <property type="gene ID" value="Kaladp1319s0014.v1.1"/>
</dbReference>
<keyword evidence="6" id="KW-1185">Reference proteome</keyword>
<sequence>MSTAPRSCMLPLNPLQDSSSATSSAQRWKLFHVRAASTLPSSKMTVGSVPESPFGNLVKIDVLGQKRVVGADESLELLKLSEEFCDCRQMHGRLIKLGALGSDSLFANRLVVMYSRNEGLSGDARKVFEGMSDRRIQSYAAMIGSFCRVGNWDDLFWVLGLMIGDGMWPDKYMVPTLLKACSAKEELLCGKMVHGYVVRRKIGCDVYVGNGLIDFYANCGDLRYSKNVFDSLSDRDVVSWTALVSAYMDVGLVDEAVEVFRSMQVDGVRPDLISWNALAAGYAKNGDLDLALECFEEMQEKGLTPNVNSWNGVISACVHNGHFEDALEVFRVMVQAPMDPNVVTVVSVLQACAGLTDLDLGRALHAHSLRHRLDEHAYFNGSLIDMYSKCGRADYALIVFGKVNNRNTAMWNEIVAARVNAGEMEEALELVNMMETDNVKPDVITFNTILAGYARNGQKTEALKLLSKMVEMDVQPNIVSCNVLISGFQQRGLSIEALKLIRAMQSADNDFLPDGLTLQPNSITVTSALAAFADLSLHRKGKEIHGYILKNLSEANMYVLSALVDMYGKCNDMSSATKVFGRAEERSTVLWNVLMAGLIKNKRPDEALESFMKMLAEGHKPSSVTFVILLSACADLAALGIGKELHSLIVKSQHGDSAAAVSSALIDLYAKCGCIVESRKVFDSELDRDIALWNSMISAYTFLGLSDEAIALYKDMEASGPSPDHITLMSLLSACARDGLVDEGWRYFRSMDEYGIQPSVELYTCMVAILGSAGLLEEAHEFIRQMPFEADACMWSTLLQACRLHSNPEIGERAANALFELEPENASNYILLANIYVSSGLWDAAQKVRNLIRGRKLLTVKECSYVNIGATTIHAFKGGNISDFRLDETLDTWDKLAAEMEETGYFPNDPVLDPEQEVDPFSCLHTEKLAICFGIMASSGCQRDPIRVSKNIRMCIDCHTSAKMISRICRREIHVKDVGLYHQFKEGKCSCRDRW</sequence>